<feature type="domain" description="Ferritin-like diiron" evidence="7">
    <location>
        <begin position="43"/>
        <end position="201"/>
    </location>
</feature>
<evidence type="ECO:0000313" key="9">
    <source>
        <dbReference type="Proteomes" id="UP001378592"/>
    </source>
</evidence>
<evidence type="ECO:0000256" key="6">
    <source>
        <dbReference type="SAM" id="SignalP"/>
    </source>
</evidence>
<dbReference type="PROSITE" id="PS50905">
    <property type="entry name" value="FERRITIN_LIKE"/>
    <property type="match status" value="1"/>
</dbReference>
<dbReference type="AlphaFoldDB" id="A0AAN9W1R4"/>
<evidence type="ECO:0000259" key="7">
    <source>
        <dbReference type="PROSITE" id="PS50905"/>
    </source>
</evidence>
<dbReference type="InterPro" id="IPR012347">
    <property type="entry name" value="Ferritin-like"/>
</dbReference>
<dbReference type="GO" id="GO:0006879">
    <property type="term" value="P:intracellular iron ion homeostasis"/>
    <property type="evidence" value="ECO:0007669"/>
    <property type="project" value="UniProtKB-KW"/>
</dbReference>
<organism evidence="8 9">
    <name type="scientific">Gryllus longicercus</name>
    <dbReference type="NCBI Taxonomy" id="2509291"/>
    <lineage>
        <taxon>Eukaryota</taxon>
        <taxon>Metazoa</taxon>
        <taxon>Ecdysozoa</taxon>
        <taxon>Arthropoda</taxon>
        <taxon>Hexapoda</taxon>
        <taxon>Insecta</taxon>
        <taxon>Pterygota</taxon>
        <taxon>Neoptera</taxon>
        <taxon>Polyneoptera</taxon>
        <taxon>Orthoptera</taxon>
        <taxon>Ensifera</taxon>
        <taxon>Gryllidea</taxon>
        <taxon>Grylloidea</taxon>
        <taxon>Gryllidae</taxon>
        <taxon>Gryllinae</taxon>
        <taxon>Gryllus</taxon>
    </lineage>
</organism>
<dbReference type="GO" id="GO:0008198">
    <property type="term" value="F:ferrous iron binding"/>
    <property type="evidence" value="ECO:0007669"/>
    <property type="project" value="TreeGrafter"/>
</dbReference>
<accession>A0AAN9W1R4</accession>
<dbReference type="Pfam" id="PF00210">
    <property type="entry name" value="Ferritin"/>
    <property type="match status" value="1"/>
</dbReference>
<dbReference type="InterPro" id="IPR001519">
    <property type="entry name" value="Ferritin"/>
</dbReference>
<evidence type="ECO:0000256" key="2">
    <source>
        <dbReference type="ARBA" id="ARBA00022434"/>
    </source>
</evidence>
<reference evidence="8 9" key="1">
    <citation type="submission" date="2024-03" db="EMBL/GenBank/DDBJ databases">
        <title>The genome assembly and annotation of the cricket Gryllus longicercus Weissman &amp; Gray.</title>
        <authorList>
            <person name="Szrajer S."/>
            <person name="Gray D."/>
            <person name="Ylla G."/>
        </authorList>
    </citation>
    <scope>NUCLEOTIDE SEQUENCE [LARGE SCALE GENOMIC DNA]</scope>
    <source>
        <strain evidence="8">DAG 2021-001</strain>
        <tissue evidence="8">Whole body minus gut</tissue>
    </source>
</reference>
<comment type="similarity">
    <text evidence="1 5">Belongs to the ferritin family.</text>
</comment>
<evidence type="ECO:0000256" key="1">
    <source>
        <dbReference type="ARBA" id="ARBA00007513"/>
    </source>
</evidence>
<feature type="signal peptide" evidence="6">
    <location>
        <begin position="1"/>
        <end position="16"/>
    </location>
</feature>
<keyword evidence="3 5" id="KW-0479">Metal-binding</keyword>
<keyword evidence="9" id="KW-1185">Reference proteome</keyword>
<dbReference type="EMBL" id="JAZDUA010000024">
    <property type="protein sequence ID" value="KAK7872480.1"/>
    <property type="molecule type" value="Genomic_DNA"/>
</dbReference>
<dbReference type="CDD" id="cd01056">
    <property type="entry name" value="Euk_Ferritin"/>
    <property type="match status" value="1"/>
</dbReference>
<dbReference type="PANTHER" id="PTHR11431">
    <property type="entry name" value="FERRITIN"/>
    <property type="match status" value="1"/>
</dbReference>
<dbReference type="PANTHER" id="PTHR11431:SF51">
    <property type="entry name" value="FERRITIN"/>
    <property type="match status" value="1"/>
</dbReference>
<dbReference type="InterPro" id="IPR009040">
    <property type="entry name" value="Ferritin-like_diiron"/>
</dbReference>
<evidence type="ECO:0000256" key="4">
    <source>
        <dbReference type="ARBA" id="ARBA00023004"/>
    </source>
</evidence>
<keyword evidence="2 5" id="KW-0409">Iron storage</keyword>
<dbReference type="GO" id="GO:0006826">
    <property type="term" value="P:iron ion transport"/>
    <property type="evidence" value="ECO:0007669"/>
    <property type="project" value="InterPro"/>
</dbReference>
<comment type="function">
    <text evidence="5">Stores iron in a soluble, non-toxic, readily available form. Important for iron homeostasis. Iron is taken up in the ferrous form and deposited as ferric hydroxides after oxidation.</text>
</comment>
<dbReference type="InterPro" id="IPR008331">
    <property type="entry name" value="Ferritin_DPS_dom"/>
</dbReference>
<dbReference type="Proteomes" id="UP001378592">
    <property type="component" value="Unassembled WGS sequence"/>
</dbReference>
<name>A0AAN9W1R4_9ORTH</name>
<dbReference type="SUPFAM" id="SSF47240">
    <property type="entry name" value="Ferritin-like"/>
    <property type="match status" value="1"/>
</dbReference>
<dbReference type="GO" id="GO:0008199">
    <property type="term" value="F:ferric iron binding"/>
    <property type="evidence" value="ECO:0007669"/>
    <property type="project" value="InterPro"/>
</dbReference>
<evidence type="ECO:0000313" key="8">
    <source>
        <dbReference type="EMBL" id="KAK7872480.1"/>
    </source>
</evidence>
<comment type="caution">
    <text evidence="8">The sequence shown here is derived from an EMBL/GenBank/DDBJ whole genome shotgun (WGS) entry which is preliminary data.</text>
</comment>
<dbReference type="GO" id="GO:0005737">
    <property type="term" value="C:cytoplasm"/>
    <property type="evidence" value="ECO:0007669"/>
    <property type="project" value="TreeGrafter"/>
</dbReference>
<feature type="chain" id="PRO_5042828833" description="Ferritin" evidence="6">
    <location>
        <begin position="17"/>
        <end position="227"/>
    </location>
</feature>
<keyword evidence="6" id="KW-0732">Signal</keyword>
<sequence>MKWFAVFVCLIAVAASEHCYKDAKEACHPTSPDVTFSNCDAKFGKAANYMNRLNDYFNMHISRSLQYLMMSSHFGGYKMERDGFKKLYRKLSDTAWDDAIDVIKYMTLRGEKIDLKPYYDSEKEDRSTIFQGEPLALNEVESLSKAVDIQKKLAEEAHSIYKVANEHDPEMGAFVEDTFMHKHAKTIRELVGYTTELKRLVEIDPESPQRSVGLQVFLLDEYLKKNL</sequence>
<evidence type="ECO:0000256" key="3">
    <source>
        <dbReference type="ARBA" id="ARBA00022723"/>
    </source>
</evidence>
<proteinExistence type="inferred from homology"/>
<keyword evidence="4 5" id="KW-0408">Iron</keyword>
<dbReference type="Gene3D" id="1.20.1260.10">
    <property type="match status" value="1"/>
</dbReference>
<protein>
    <recommendedName>
        <fullName evidence="5">Ferritin</fullName>
    </recommendedName>
</protein>
<gene>
    <name evidence="8" type="ORF">R5R35_014271</name>
</gene>
<evidence type="ECO:0000256" key="5">
    <source>
        <dbReference type="RuleBase" id="RU361145"/>
    </source>
</evidence>
<dbReference type="InterPro" id="IPR009078">
    <property type="entry name" value="Ferritin-like_SF"/>
</dbReference>